<dbReference type="Gene3D" id="3.10.450.50">
    <property type="match status" value="1"/>
</dbReference>
<dbReference type="InterPro" id="IPR032710">
    <property type="entry name" value="NTF2-like_dom_sf"/>
</dbReference>
<dbReference type="EMBL" id="PVTF01000015">
    <property type="protein sequence ID" value="PRY34885.1"/>
    <property type="molecule type" value="Genomic_DNA"/>
</dbReference>
<sequence>MTVEDNKRIVLDLLANWLDPEHFAAVAHDDLVFVVEADPRHTPFAGAKTKEHMVETRRRAAGRFPEGVAMTVLGLVAEGDQVAVRVLAEAKVAEGEYRNRAHFAFELRDGLITKVHEYTDTAYLAAELAATTRHISSR</sequence>
<evidence type="ECO:0000259" key="1">
    <source>
        <dbReference type="Pfam" id="PF12680"/>
    </source>
</evidence>
<evidence type="ECO:0000313" key="2">
    <source>
        <dbReference type="EMBL" id="PRY34885.1"/>
    </source>
</evidence>
<dbReference type="InterPro" id="IPR037401">
    <property type="entry name" value="SnoaL-like"/>
</dbReference>
<keyword evidence="3" id="KW-1185">Reference proteome</keyword>
<protein>
    <submittedName>
        <fullName evidence="2">Ketosteroid isomerase-like protein</fullName>
    </submittedName>
</protein>
<dbReference type="Pfam" id="PF12680">
    <property type="entry name" value="SnoaL_2"/>
    <property type="match status" value="1"/>
</dbReference>
<dbReference type="RefSeq" id="WP_106194453.1">
    <property type="nucleotide sequence ID" value="NZ_PVTF01000015.1"/>
</dbReference>
<dbReference type="Proteomes" id="UP000239494">
    <property type="component" value="Unassembled WGS sequence"/>
</dbReference>
<dbReference type="OrthoDB" id="6657864at2"/>
<organism evidence="2 3">
    <name type="scientific">Umezawaea tangerina</name>
    <dbReference type="NCBI Taxonomy" id="84725"/>
    <lineage>
        <taxon>Bacteria</taxon>
        <taxon>Bacillati</taxon>
        <taxon>Actinomycetota</taxon>
        <taxon>Actinomycetes</taxon>
        <taxon>Pseudonocardiales</taxon>
        <taxon>Pseudonocardiaceae</taxon>
        <taxon>Umezawaea</taxon>
    </lineage>
</organism>
<dbReference type="GO" id="GO:0016853">
    <property type="term" value="F:isomerase activity"/>
    <property type="evidence" value="ECO:0007669"/>
    <property type="project" value="UniProtKB-KW"/>
</dbReference>
<proteinExistence type="predicted"/>
<reference evidence="2 3" key="1">
    <citation type="submission" date="2018-03" db="EMBL/GenBank/DDBJ databases">
        <title>Genomic Encyclopedia of Archaeal and Bacterial Type Strains, Phase II (KMG-II): from individual species to whole genera.</title>
        <authorList>
            <person name="Goeker M."/>
        </authorList>
    </citation>
    <scope>NUCLEOTIDE SEQUENCE [LARGE SCALE GENOMIC DNA]</scope>
    <source>
        <strain evidence="2 3">DSM 44720</strain>
    </source>
</reference>
<keyword evidence="2" id="KW-0413">Isomerase</keyword>
<feature type="domain" description="SnoaL-like" evidence="1">
    <location>
        <begin position="19"/>
        <end position="114"/>
    </location>
</feature>
<dbReference type="SUPFAM" id="SSF54427">
    <property type="entry name" value="NTF2-like"/>
    <property type="match status" value="1"/>
</dbReference>
<gene>
    <name evidence="2" type="ORF">CLV43_115162</name>
</gene>
<dbReference type="AlphaFoldDB" id="A0A2T0SNA8"/>
<evidence type="ECO:0000313" key="3">
    <source>
        <dbReference type="Proteomes" id="UP000239494"/>
    </source>
</evidence>
<comment type="caution">
    <text evidence="2">The sequence shown here is derived from an EMBL/GenBank/DDBJ whole genome shotgun (WGS) entry which is preliminary data.</text>
</comment>
<name>A0A2T0SNA8_9PSEU</name>
<accession>A0A2T0SNA8</accession>